<accession>A0A1V9Y009</accession>
<dbReference type="Pfam" id="PF25447">
    <property type="entry name" value="RING_ZNF598"/>
    <property type="match status" value="1"/>
</dbReference>
<proteinExistence type="predicted"/>
<comment type="caution">
    <text evidence="2">The sequence shown here is derived from an EMBL/GenBank/DDBJ whole genome shotgun (WGS) entry which is preliminary data.</text>
</comment>
<reference evidence="2 3" key="1">
    <citation type="journal article" date="2017" name="Gigascience">
        <title>Draft genome of the honey bee ectoparasitic mite, Tropilaelaps mercedesae, is shaped by the parasitic life history.</title>
        <authorList>
            <person name="Dong X."/>
            <person name="Armstrong S.D."/>
            <person name="Xia D."/>
            <person name="Makepeace B.L."/>
            <person name="Darby A.C."/>
            <person name="Kadowaki T."/>
        </authorList>
    </citation>
    <scope>NUCLEOTIDE SEQUENCE [LARGE SCALE GENOMIC DNA]</scope>
    <source>
        <strain evidence="2">Wuxi-XJTLU</strain>
    </source>
</reference>
<dbReference type="EMBL" id="MNPL01001632">
    <property type="protein sequence ID" value="OQR78958.1"/>
    <property type="molecule type" value="Genomic_DNA"/>
</dbReference>
<evidence type="ECO:0000313" key="3">
    <source>
        <dbReference type="Proteomes" id="UP000192247"/>
    </source>
</evidence>
<organism evidence="2 3">
    <name type="scientific">Tropilaelaps mercedesae</name>
    <dbReference type="NCBI Taxonomy" id="418985"/>
    <lineage>
        <taxon>Eukaryota</taxon>
        <taxon>Metazoa</taxon>
        <taxon>Ecdysozoa</taxon>
        <taxon>Arthropoda</taxon>
        <taxon>Chelicerata</taxon>
        <taxon>Arachnida</taxon>
        <taxon>Acari</taxon>
        <taxon>Parasitiformes</taxon>
        <taxon>Mesostigmata</taxon>
        <taxon>Gamasina</taxon>
        <taxon>Dermanyssoidea</taxon>
        <taxon>Laelapidae</taxon>
        <taxon>Tropilaelaps</taxon>
    </lineage>
</organism>
<dbReference type="OrthoDB" id="3838338at2759"/>
<feature type="region of interest" description="Disordered" evidence="1">
    <location>
        <begin position="31"/>
        <end position="126"/>
    </location>
</feature>
<dbReference type="InParanoid" id="A0A1V9Y009"/>
<dbReference type="Proteomes" id="UP000192247">
    <property type="component" value="Unassembled WGS sequence"/>
</dbReference>
<dbReference type="AlphaFoldDB" id="A0A1V9Y009"/>
<feature type="compositionally biased region" description="Basic and acidic residues" evidence="1">
    <location>
        <begin position="79"/>
        <end position="94"/>
    </location>
</feature>
<protein>
    <submittedName>
        <fullName evidence="2">Uncharacterized protein</fullName>
    </submittedName>
</protein>
<name>A0A1V9Y009_9ACAR</name>
<evidence type="ECO:0000313" key="2">
    <source>
        <dbReference type="EMBL" id="OQR78958.1"/>
    </source>
</evidence>
<sequence length="160" mass="17121">MLPKVDTILKLSPDHGGFRCDDVVSQAMSFNYGQRPRNGGRSSEHPRGGNGSIGRPEAGFDEVVRTGGGKGPGRTRGGFRREEGYQRGGGDPRRSSPLHGQHPLPEEGRGGPRTMDPPLVETGGEKSIPTGNECVVCCREISVYAVGPCDHTVCYICSTR</sequence>
<gene>
    <name evidence="2" type="ORF">BIW11_02635</name>
</gene>
<keyword evidence="3" id="KW-1185">Reference proteome</keyword>
<evidence type="ECO:0000256" key="1">
    <source>
        <dbReference type="SAM" id="MobiDB-lite"/>
    </source>
</evidence>
<feature type="compositionally biased region" description="Gly residues" evidence="1">
    <location>
        <begin position="66"/>
        <end position="76"/>
    </location>
</feature>